<proteinExistence type="inferred from homology"/>
<dbReference type="EMBL" id="CP010552">
    <property type="protein sequence ID" value="ALE53084.1"/>
    <property type="molecule type" value="Genomic_DNA"/>
</dbReference>
<dbReference type="InterPro" id="IPR038488">
    <property type="entry name" value="Integrase_DNA-bd_sf"/>
</dbReference>
<dbReference type="AlphaFoldDB" id="A0A0M4PA31"/>
<dbReference type="KEGG" id="tho:SP60_07700"/>
<dbReference type="Gene3D" id="1.10.150.130">
    <property type="match status" value="1"/>
</dbReference>
<feature type="domain" description="Tyr recombinase" evidence="5">
    <location>
        <begin position="204"/>
        <end position="383"/>
    </location>
</feature>
<dbReference type="STRING" id="1705394.SP60_07700"/>
<evidence type="ECO:0000256" key="2">
    <source>
        <dbReference type="ARBA" id="ARBA00022908"/>
    </source>
</evidence>
<dbReference type="Proteomes" id="UP000058020">
    <property type="component" value="Chromosome"/>
</dbReference>
<dbReference type="PROSITE" id="PS51898">
    <property type="entry name" value="TYR_RECOMBINASE"/>
    <property type="match status" value="1"/>
</dbReference>
<dbReference type="Pfam" id="PF13356">
    <property type="entry name" value="Arm-DNA-bind_3"/>
    <property type="match status" value="1"/>
</dbReference>
<evidence type="ECO:0000256" key="1">
    <source>
        <dbReference type="ARBA" id="ARBA00008857"/>
    </source>
</evidence>
<dbReference type="InterPro" id="IPR011010">
    <property type="entry name" value="DNA_brk_join_enz"/>
</dbReference>
<dbReference type="PANTHER" id="PTHR30629:SF2">
    <property type="entry name" value="PROPHAGE INTEGRASE INTS-RELATED"/>
    <property type="match status" value="1"/>
</dbReference>
<dbReference type="PANTHER" id="PTHR30629">
    <property type="entry name" value="PROPHAGE INTEGRASE"/>
    <property type="match status" value="1"/>
</dbReference>
<dbReference type="GO" id="GO:0003677">
    <property type="term" value="F:DNA binding"/>
    <property type="evidence" value="ECO:0007669"/>
    <property type="project" value="UniProtKB-KW"/>
</dbReference>
<dbReference type="GO" id="GO:0015074">
    <property type="term" value="P:DNA integration"/>
    <property type="evidence" value="ECO:0007669"/>
    <property type="project" value="UniProtKB-KW"/>
</dbReference>
<keyword evidence="7" id="KW-1185">Reference proteome</keyword>
<gene>
    <name evidence="6" type="ORF">SP60_07700</name>
</gene>
<dbReference type="Pfam" id="PF00589">
    <property type="entry name" value="Phage_integrase"/>
    <property type="match status" value="1"/>
</dbReference>
<sequence length="396" mass="45556">MSLTETQIQKFKSKDKVYRKLDKDGLYLEVATSGTKSWIHRYSFNNKSTMRVIGHYDNKSMSLRSAREELLDDKKLLDRGVNPKDVKGKNKNKSTSVGVTFKDVFFEWHNLQSNSWSPAYAQDVIERASNYLLPFIGSKLVRDITPQEMITLLKRMDDKGVLDTLSKVRSIASRVFRYSVGIGMSDVDPVRDIPNDIFTPKKKSHYSTMTKPKDISRLLKMIDCHQGTHQVETALKLAPYLFLRPGELTGLTWDEIDFDNSLIRIDAQRMKMKVEHLVPMSEQVVSIIRELQTIKTNSKFLFPSPKSKSQPITTTALRAALRGLGISKEEFTPHGFRHMASTQLNELGYKSDIIERQLSHAEKNKVRAAYNYAEYLSERVKMMSEWANYLDKLKSQ</sequence>
<evidence type="ECO:0000256" key="3">
    <source>
        <dbReference type="ARBA" id="ARBA00023125"/>
    </source>
</evidence>
<evidence type="ECO:0000313" key="6">
    <source>
        <dbReference type="EMBL" id="ALE53084.1"/>
    </source>
</evidence>
<dbReference type="CDD" id="cd00801">
    <property type="entry name" value="INT_P4_C"/>
    <property type="match status" value="1"/>
</dbReference>
<keyword evidence="3" id="KW-0238">DNA-binding</keyword>
<dbReference type="RefSeq" id="WP_053952076.1">
    <property type="nucleotide sequence ID" value="NZ_CP010552.1"/>
</dbReference>
<comment type="similarity">
    <text evidence="1">Belongs to the 'phage' integrase family.</text>
</comment>
<dbReference type="SUPFAM" id="SSF56349">
    <property type="entry name" value="DNA breaking-rejoining enzymes"/>
    <property type="match status" value="1"/>
</dbReference>
<name>A0A0M4PA31_9GAMM</name>
<protein>
    <recommendedName>
        <fullName evidence="5">Tyr recombinase domain-containing protein</fullName>
    </recommendedName>
</protein>
<evidence type="ECO:0000256" key="4">
    <source>
        <dbReference type="ARBA" id="ARBA00023172"/>
    </source>
</evidence>
<dbReference type="GO" id="GO:0006310">
    <property type="term" value="P:DNA recombination"/>
    <property type="evidence" value="ECO:0007669"/>
    <property type="project" value="UniProtKB-KW"/>
</dbReference>
<dbReference type="InterPro" id="IPR013762">
    <property type="entry name" value="Integrase-like_cat_sf"/>
</dbReference>
<dbReference type="InterPro" id="IPR050808">
    <property type="entry name" value="Phage_Integrase"/>
</dbReference>
<dbReference type="Pfam" id="PF22022">
    <property type="entry name" value="Phage_int_M"/>
    <property type="match status" value="1"/>
</dbReference>
<evidence type="ECO:0000259" key="5">
    <source>
        <dbReference type="PROSITE" id="PS51898"/>
    </source>
</evidence>
<dbReference type="OrthoDB" id="9795573at2"/>
<dbReference type="InterPro" id="IPR025166">
    <property type="entry name" value="Integrase_DNA_bind_dom"/>
</dbReference>
<dbReference type="PATRIC" id="fig|1705394.5.peg.1538"/>
<dbReference type="Gene3D" id="3.30.160.390">
    <property type="entry name" value="Integrase, DNA-binding domain"/>
    <property type="match status" value="1"/>
</dbReference>
<dbReference type="Gene3D" id="1.10.443.10">
    <property type="entry name" value="Intergrase catalytic core"/>
    <property type="match status" value="1"/>
</dbReference>
<keyword evidence="2" id="KW-0229">DNA integration</keyword>
<dbReference type="InterPro" id="IPR010998">
    <property type="entry name" value="Integrase_recombinase_N"/>
</dbReference>
<keyword evidence="4" id="KW-0233">DNA recombination</keyword>
<dbReference type="InterPro" id="IPR002104">
    <property type="entry name" value="Integrase_catalytic"/>
</dbReference>
<organism evidence="6 7">
    <name type="scientific">Candidatus Thioglobus autotrophicus</name>
    <dbReference type="NCBI Taxonomy" id="1705394"/>
    <lineage>
        <taxon>Bacteria</taxon>
        <taxon>Pseudomonadati</taxon>
        <taxon>Pseudomonadota</taxon>
        <taxon>Gammaproteobacteria</taxon>
        <taxon>Candidatus Pseudothioglobaceae</taxon>
        <taxon>Candidatus Thioglobus</taxon>
    </lineage>
</organism>
<dbReference type="InterPro" id="IPR053876">
    <property type="entry name" value="Phage_int_M"/>
</dbReference>
<accession>A0A0M4PA31</accession>
<reference evidence="6 7" key="1">
    <citation type="journal article" date="2015" name="Genome Announc.">
        <title>Genome Sequence of 'Candidatus Thioglobus autotrophica' Strain EF1, a Chemoautotroph from the SUP05 Clade of Marine Gammaproteobacteria.</title>
        <authorList>
            <person name="Shah V."/>
            <person name="Morris R.M."/>
        </authorList>
    </citation>
    <scope>NUCLEOTIDE SEQUENCE [LARGE SCALE GENOMIC DNA]</scope>
    <source>
        <strain evidence="6 7">EF1</strain>
    </source>
</reference>
<evidence type="ECO:0000313" key="7">
    <source>
        <dbReference type="Proteomes" id="UP000058020"/>
    </source>
</evidence>